<dbReference type="PANTHER" id="PTHR46525:SF2">
    <property type="entry name" value="EMB|CAB72159.1"/>
    <property type="match status" value="1"/>
</dbReference>
<dbReference type="AlphaFoldDB" id="A0A833QTN5"/>
<name>A0A833QTN5_9POAL</name>
<proteinExistence type="inferred from homology"/>
<evidence type="ECO:0000313" key="4">
    <source>
        <dbReference type="Proteomes" id="UP000623129"/>
    </source>
</evidence>
<feature type="compositionally biased region" description="Polar residues" evidence="2">
    <location>
        <begin position="42"/>
        <end position="51"/>
    </location>
</feature>
<feature type="compositionally biased region" description="Acidic residues" evidence="2">
    <location>
        <begin position="1"/>
        <end position="11"/>
    </location>
</feature>
<evidence type="ECO:0000256" key="2">
    <source>
        <dbReference type="SAM" id="MobiDB-lite"/>
    </source>
</evidence>
<dbReference type="Proteomes" id="UP000623129">
    <property type="component" value="Unassembled WGS sequence"/>
</dbReference>
<dbReference type="EMBL" id="SWLB01000020">
    <property type="protein sequence ID" value="KAF3325412.1"/>
    <property type="molecule type" value="Genomic_DNA"/>
</dbReference>
<protein>
    <submittedName>
        <fullName evidence="3">Senescence regulator</fullName>
    </submittedName>
</protein>
<accession>A0A833QTN5</accession>
<dbReference type="Pfam" id="PF04520">
    <property type="entry name" value="Senescence_reg"/>
    <property type="match status" value="1"/>
</dbReference>
<feature type="compositionally biased region" description="Acidic residues" evidence="2">
    <location>
        <begin position="88"/>
        <end position="103"/>
    </location>
</feature>
<comment type="similarity">
    <text evidence="1">Belongs to the senescence regulator S40 family.</text>
</comment>
<organism evidence="3 4">
    <name type="scientific">Carex littledalei</name>
    <dbReference type="NCBI Taxonomy" id="544730"/>
    <lineage>
        <taxon>Eukaryota</taxon>
        <taxon>Viridiplantae</taxon>
        <taxon>Streptophyta</taxon>
        <taxon>Embryophyta</taxon>
        <taxon>Tracheophyta</taxon>
        <taxon>Spermatophyta</taxon>
        <taxon>Magnoliopsida</taxon>
        <taxon>Liliopsida</taxon>
        <taxon>Poales</taxon>
        <taxon>Cyperaceae</taxon>
        <taxon>Cyperoideae</taxon>
        <taxon>Cariceae</taxon>
        <taxon>Carex</taxon>
        <taxon>Carex subgen. Euthyceras</taxon>
    </lineage>
</organism>
<dbReference type="GO" id="GO:0010150">
    <property type="term" value="P:leaf senescence"/>
    <property type="evidence" value="ECO:0007669"/>
    <property type="project" value="UniProtKB-ARBA"/>
</dbReference>
<reference evidence="3" key="1">
    <citation type="submission" date="2020-01" db="EMBL/GenBank/DDBJ databases">
        <title>Genome sequence of Kobresia littledalei, the first chromosome-level genome in the family Cyperaceae.</title>
        <authorList>
            <person name="Qu G."/>
        </authorList>
    </citation>
    <scope>NUCLEOTIDE SEQUENCE</scope>
    <source>
        <strain evidence="3">C.B.Clarke</strain>
        <tissue evidence="3">Leaf</tissue>
    </source>
</reference>
<keyword evidence="4" id="KW-1185">Reference proteome</keyword>
<feature type="region of interest" description="Disordered" evidence="2">
    <location>
        <begin position="1"/>
        <end position="65"/>
    </location>
</feature>
<dbReference type="OrthoDB" id="1917735at2759"/>
<feature type="region of interest" description="Disordered" evidence="2">
    <location>
        <begin position="82"/>
        <end position="108"/>
    </location>
</feature>
<evidence type="ECO:0000313" key="3">
    <source>
        <dbReference type="EMBL" id="KAF3325412.1"/>
    </source>
</evidence>
<sequence>MADGDFDEEEIWGSFGNENDFKTSPTKSTMKHKNKGVIIACPSSSNTSSPKTIRKPNGMSKTMRQSVPVNIPDWSKIYQNKNYSTPACDDDGADDDEVEEEGSDERVPPHEWLARKMARSNISSFSVCEGAGRTLKGRDLSRVRHAVLTKTGFLE</sequence>
<comment type="caution">
    <text evidence="3">The sequence shown here is derived from an EMBL/GenBank/DDBJ whole genome shotgun (WGS) entry which is preliminary data.</text>
</comment>
<dbReference type="InterPro" id="IPR007608">
    <property type="entry name" value="Senescence_reg_S40"/>
</dbReference>
<evidence type="ECO:0000256" key="1">
    <source>
        <dbReference type="ARBA" id="ARBA00034773"/>
    </source>
</evidence>
<gene>
    <name evidence="3" type="ORF">FCM35_KLT10483</name>
</gene>
<dbReference type="PANTHER" id="PTHR46525">
    <property type="entry name" value="EMB|CAB72159.1"/>
    <property type="match status" value="1"/>
</dbReference>